<dbReference type="InterPro" id="IPR015947">
    <property type="entry name" value="PUA-like_sf"/>
</dbReference>
<keyword evidence="9" id="KW-1185">Reference proteome</keyword>
<dbReference type="GO" id="GO:0008173">
    <property type="term" value="F:RNA methyltransferase activity"/>
    <property type="evidence" value="ECO:0007669"/>
    <property type="project" value="InterPro"/>
</dbReference>
<evidence type="ECO:0000256" key="6">
    <source>
        <dbReference type="PROSITE-ProRule" id="PRU01023"/>
    </source>
</evidence>
<dbReference type="CDD" id="cd21150">
    <property type="entry name" value="PUA_NSun6-like"/>
    <property type="match status" value="1"/>
</dbReference>
<feature type="binding site" evidence="6">
    <location>
        <begin position="377"/>
        <end position="383"/>
    </location>
    <ligand>
        <name>S-adenosyl-L-methionine</name>
        <dbReference type="ChEBI" id="CHEBI:59789"/>
    </ligand>
</feature>
<evidence type="ECO:0000256" key="1">
    <source>
        <dbReference type="ARBA" id="ARBA00007494"/>
    </source>
</evidence>
<dbReference type="PROSITE" id="PS50890">
    <property type="entry name" value="PUA"/>
    <property type="match status" value="1"/>
</dbReference>
<keyword evidence="4 6" id="KW-0949">S-adenosyl-L-methionine</keyword>
<dbReference type="SUPFAM" id="SSF88697">
    <property type="entry name" value="PUA domain-like"/>
    <property type="match status" value="1"/>
</dbReference>
<name>A0A835PVB4_VANPL</name>
<dbReference type="Gene3D" id="3.40.50.150">
    <property type="entry name" value="Vaccinia Virus protein VP39"/>
    <property type="match status" value="1"/>
</dbReference>
<evidence type="ECO:0000313" key="9">
    <source>
        <dbReference type="Proteomes" id="UP000636800"/>
    </source>
</evidence>
<evidence type="ECO:0000256" key="5">
    <source>
        <dbReference type="ARBA" id="ARBA00022884"/>
    </source>
</evidence>
<dbReference type="InterPro" id="IPR018314">
    <property type="entry name" value="RsmB/NOL1/NOP2-like_CS"/>
</dbReference>
<protein>
    <recommendedName>
        <fullName evidence="7">SAM-dependent MTase RsmB/NOP-type domain-containing protein</fullName>
    </recommendedName>
</protein>
<dbReference type="EMBL" id="JADCNL010000012">
    <property type="protein sequence ID" value="KAG0458279.1"/>
    <property type="molecule type" value="Genomic_DNA"/>
</dbReference>
<dbReference type="GO" id="GO:0001510">
    <property type="term" value="P:RNA methylation"/>
    <property type="evidence" value="ECO:0007669"/>
    <property type="project" value="InterPro"/>
</dbReference>
<dbReference type="InterPro" id="IPR049560">
    <property type="entry name" value="MeTrfase_RsmB-F_NOP2_cat"/>
</dbReference>
<proteinExistence type="inferred from homology"/>
<accession>A0A835PVB4</accession>
<dbReference type="AlphaFoldDB" id="A0A835PVB4"/>
<dbReference type="InterPro" id="IPR036974">
    <property type="entry name" value="PUA_sf"/>
</dbReference>
<gene>
    <name evidence="8" type="ORF">HPP92_023436</name>
</gene>
<dbReference type="PROSITE" id="PS01153">
    <property type="entry name" value="NOL1_NOP2_SUN"/>
    <property type="match status" value="1"/>
</dbReference>
<dbReference type="Proteomes" id="UP000636800">
    <property type="component" value="Chromosome 12"/>
</dbReference>
<keyword evidence="5 6" id="KW-0694">RNA-binding</keyword>
<feature type="active site" description="Nucleophile" evidence="6">
    <location>
        <position position="581"/>
    </location>
</feature>
<evidence type="ECO:0000256" key="3">
    <source>
        <dbReference type="ARBA" id="ARBA00022679"/>
    </source>
</evidence>
<feature type="binding site" evidence="6">
    <location>
        <position position="428"/>
    </location>
    <ligand>
        <name>S-adenosyl-L-methionine</name>
        <dbReference type="ChEBI" id="CHEBI:59789"/>
    </ligand>
</feature>
<dbReference type="Gene3D" id="2.30.130.10">
    <property type="entry name" value="PUA domain"/>
    <property type="match status" value="1"/>
</dbReference>
<comment type="caution">
    <text evidence="8">The sequence shown here is derived from an EMBL/GenBank/DDBJ whole genome shotgun (WGS) entry which is preliminary data.</text>
</comment>
<feature type="binding site" evidence="6">
    <location>
        <position position="401"/>
    </location>
    <ligand>
        <name>S-adenosyl-L-methionine</name>
        <dbReference type="ChEBI" id="CHEBI:59789"/>
    </ligand>
</feature>
<dbReference type="PANTHER" id="PTHR22807:SF34">
    <property type="entry name" value="TRNA (CYTOSINE(72)-C(5))-METHYLTRANSFERASE NSUN6"/>
    <property type="match status" value="1"/>
</dbReference>
<dbReference type="GO" id="GO:0003723">
    <property type="term" value="F:RNA binding"/>
    <property type="evidence" value="ECO:0007669"/>
    <property type="project" value="UniProtKB-UniRule"/>
</dbReference>
<sequence>MAGGPEAMARSFSCPIVVHAAPTFYLRAVRCYGICSICFVGIKERPDATSPPSTMDMDSSSSSSAATAAAAGVVAASTHRYSYNPSLIWNPEVEEYFIKAYGANHFARISESLTRPSSYSCIRVNILKSTTYAVFEKLTKLLREGFADGFDVMSTERLPEGNENDEGFQNGMCQGIFKLCLEGTCEDREKKENKVKRHGIYECQLPGLDYILFVRGSGPHHILYGNQLNRCLKEVIVSRKCAESVLRGAQVFVPGVLACSSHVEKGDVVAVSVAIEQPNTGGWGVGITRGAVLQGSETDPQYLERKGMYIGQGITQLSRAGIFRASEGVAVEMTNRVYRLPSFHDLLKGEIFLQNLPSIIAAHVLEPQQGERILDMCAAPGGKTTAIAMLMRDNGEVVALDRSHNKVIDIKRLAAEMDLTSIRAFRLDALKSVCQNDQATHALGTNLKNATFAIEKSILSNVQTLSANPGKEKTDVKQKENGNGRCLGKSEMRKSSWRIKNGPGRNHSTGARAENSKGFLPNSFDRVLLDAPCSALGLRPRLFAAEETMESLQTHCKYQRRMFDQAVQLVRSGGIIVYSTCTINPGENEALVRYALDTYKFLSLVPQNPRIGGPGLVGKCELFGNKHTEMWLTESEAQLVQRFDPSAALDTIGFFIAKFIVGNKDS</sequence>
<keyword evidence="2 6" id="KW-0489">Methyltransferase</keyword>
<dbReference type="InterPro" id="IPR001678">
    <property type="entry name" value="MeTrfase_RsmB-F_NOP2_dom"/>
</dbReference>
<organism evidence="8 9">
    <name type="scientific">Vanilla planifolia</name>
    <name type="common">Vanilla</name>
    <dbReference type="NCBI Taxonomy" id="51239"/>
    <lineage>
        <taxon>Eukaryota</taxon>
        <taxon>Viridiplantae</taxon>
        <taxon>Streptophyta</taxon>
        <taxon>Embryophyta</taxon>
        <taxon>Tracheophyta</taxon>
        <taxon>Spermatophyta</taxon>
        <taxon>Magnoliopsida</taxon>
        <taxon>Liliopsida</taxon>
        <taxon>Asparagales</taxon>
        <taxon>Orchidaceae</taxon>
        <taxon>Vanilloideae</taxon>
        <taxon>Vanilleae</taxon>
        <taxon>Vanilla</taxon>
    </lineage>
</organism>
<dbReference type="InterPro" id="IPR002478">
    <property type="entry name" value="PUA"/>
</dbReference>
<dbReference type="OrthoDB" id="10258882at2759"/>
<feature type="binding site" evidence="6">
    <location>
        <position position="530"/>
    </location>
    <ligand>
        <name>S-adenosyl-L-methionine</name>
        <dbReference type="ChEBI" id="CHEBI:59789"/>
    </ligand>
</feature>
<evidence type="ECO:0000313" key="8">
    <source>
        <dbReference type="EMBL" id="KAG0458279.1"/>
    </source>
</evidence>
<dbReference type="InterPro" id="IPR029063">
    <property type="entry name" value="SAM-dependent_MTases_sf"/>
</dbReference>
<dbReference type="PROSITE" id="PS51686">
    <property type="entry name" value="SAM_MT_RSMB_NOP"/>
    <property type="match status" value="1"/>
</dbReference>
<dbReference type="PANTHER" id="PTHR22807">
    <property type="entry name" value="NOP2 YEAST -RELATED NOL1/NOP2/FMU SUN DOMAIN-CONTAINING"/>
    <property type="match status" value="1"/>
</dbReference>
<evidence type="ECO:0000259" key="7">
    <source>
        <dbReference type="PROSITE" id="PS51686"/>
    </source>
</evidence>
<reference evidence="8 9" key="1">
    <citation type="journal article" date="2020" name="Nat. Food">
        <title>A phased Vanilla planifolia genome enables genetic improvement of flavour and production.</title>
        <authorList>
            <person name="Hasing T."/>
            <person name="Tang H."/>
            <person name="Brym M."/>
            <person name="Khazi F."/>
            <person name="Huang T."/>
            <person name="Chambers A.H."/>
        </authorList>
    </citation>
    <scope>NUCLEOTIDE SEQUENCE [LARGE SCALE GENOMIC DNA]</scope>
    <source>
        <tissue evidence="8">Leaf</tissue>
    </source>
</reference>
<dbReference type="PRINTS" id="PR02008">
    <property type="entry name" value="RCMTFAMILY"/>
</dbReference>
<keyword evidence="3 6" id="KW-0808">Transferase</keyword>
<dbReference type="Pfam" id="PF01472">
    <property type="entry name" value="PUA"/>
    <property type="match status" value="1"/>
</dbReference>
<dbReference type="InterPro" id="IPR023267">
    <property type="entry name" value="RCMT"/>
</dbReference>
<comment type="similarity">
    <text evidence="1 6">Belongs to the class I-like SAM-binding methyltransferase superfamily. RsmB/NOP family.</text>
</comment>
<dbReference type="Pfam" id="PF01189">
    <property type="entry name" value="Methyltr_RsmB-F"/>
    <property type="match status" value="2"/>
</dbReference>
<feature type="domain" description="SAM-dependent MTase RsmB/NOP-type" evidence="7">
    <location>
        <begin position="279"/>
        <end position="662"/>
    </location>
</feature>
<dbReference type="SUPFAM" id="SSF53335">
    <property type="entry name" value="S-adenosyl-L-methionine-dependent methyltransferases"/>
    <property type="match status" value="1"/>
</dbReference>
<evidence type="ECO:0000256" key="4">
    <source>
        <dbReference type="ARBA" id="ARBA00022691"/>
    </source>
</evidence>
<evidence type="ECO:0000256" key="2">
    <source>
        <dbReference type="ARBA" id="ARBA00022603"/>
    </source>
</evidence>